<dbReference type="PANTHER" id="PTHR10815:SF13">
    <property type="entry name" value="METHYLATED-DNA--PROTEIN-CYSTEINE METHYLTRANSFERASE"/>
    <property type="match status" value="1"/>
</dbReference>
<accession>A0A852U0P0</accession>
<sequence length="165" mass="17462">MIKALVMETPIGALSLLERQGCCVGAGFHADPARLHRDLHPSLREPLTEVTDLGAIGAAVRRYFEGEIDAFDDIPVHQPSTPTRERLWAVMREVRAGGTVSYGGLATAAGLPASAARVAGGACAGNLVAPIVPCHRVVAAGGSLHHYGYGLPRKEWLLRHEGSIL</sequence>
<comment type="catalytic activity">
    <reaction evidence="1">
        <text>a 4-O-methyl-thymidine in DNA + L-cysteinyl-[protein] = a thymidine in DNA + S-methyl-L-cysteinyl-[protein]</text>
        <dbReference type="Rhea" id="RHEA:53428"/>
        <dbReference type="Rhea" id="RHEA-COMP:10131"/>
        <dbReference type="Rhea" id="RHEA-COMP:10132"/>
        <dbReference type="Rhea" id="RHEA-COMP:13555"/>
        <dbReference type="Rhea" id="RHEA-COMP:13556"/>
        <dbReference type="ChEBI" id="CHEBI:29950"/>
        <dbReference type="ChEBI" id="CHEBI:82612"/>
        <dbReference type="ChEBI" id="CHEBI:137386"/>
        <dbReference type="ChEBI" id="CHEBI:137387"/>
        <dbReference type="EC" id="2.1.1.63"/>
    </reaction>
</comment>
<keyword evidence="4" id="KW-0227">DNA damage</keyword>
<protein>
    <submittedName>
        <fullName evidence="8">Methylated-DNA-[protein]-cysteine S-methyltransferase</fullName>
        <ecNumber evidence="8">2.1.1.63</ecNumber>
    </submittedName>
</protein>
<keyword evidence="2 8" id="KW-0489">Methyltransferase</keyword>
<dbReference type="CDD" id="cd06445">
    <property type="entry name" value="ATase"/>
    <property type="match status" value="1"/>
</dbReference>
<proteinExistence type="predicted"/>
<keyword evidence="5" id="KW-0234">DNA repair</keyword>
<keyword evidence="9" id="KW-1185">Reference proteome</keyword>
<dbReference type="PROSITE" id="PS00374">
    <property type="entry name" value="MGMT"/>
    <property type="match status" value="1"/>
</dbReference>
<evidence type="ECO:0000313" key="8">
    <source>
        <dbReference type="EMBL" id="NYE48902.1"/>
    </source>
</evidence>
<evidence type="ECO:0000256" key="1">
    <source>
        <dbReference type="ARBA" id="ARBA00001286"/>
    </source>
</evidence>
<dbReference type="NCBIfam" id="TIGR00589">
    <property type="entry name" value="ogt"/>
    <property type="match status" value="1"/>
</dbReference>
<keyword evidence="3 8" id="KW-0808">Transferase</keyword>
<dbReference type="InterPro" id="IPR036217">
    <property type="entry name" value="MethylDNA_cys_MeTrfase_DNAb"/>
</dbReference>
<dbReference type="AlphaFoldDB" id="A0A852U0P0"/>
<evidence type="ECO:0000256" key="3">
    <source>
        <dbReference type="ARBA" id="ARBA00022679"/>
    </source>
</evidence>
<evidence type="ECO:0000256" key="5">
    <source>
        <dbReference type="ARBA" id="ARBA00023204"/>
    </source>
</evidence>
<organism evidence="8 9">
    <name type="scientific">Spinactinospora alkalitolerans</name>
    <dbReference type="NCBI Taxonomy" id="687207"/>
    <lineage>
        <taxon>Bacteria</taxon>
        <taxon>Bacillati</taxon>
        <taxon>Actinomycetota</taxon>
        <taxon>Actinomycetes</taxon>
        <taxon>Streptosporangiales</taxon>
        <taxon>Nocardiopsidaceae</taxon>
        <taxon>Spinactinospora</taxon>
    </lineage>
</organism>
<dbReference type="SUPFAM" id="SSF46767">
    <property type="entry name" value="Methylated DNA-protein cysteine methyltransferase, C-terminal domain"/>
    <property type="match status" value="1"/>
</dbReference>
<evidence type="ECO:0000256" key="4">
    <source>
        <dbReference type="ARBA" id="ARBA00022763"/>
    </source>
</evidence>
<feature type="domain" description="Methylated-DNA-[protein]-cysteine S-methyltransferase DNA binding" evidence="7">
    <location>
        <begin position="83"/>
        <end position="162"/>
    </location>
</feature>
<comment type="caution">
    <text evidence="8">The sequence shown here is derived from an EMBL/GenBank/DDBJ whole genome shotgun (WGS) entry which is preliminary data.</text>
</comment>
<dbReference type="EC" id="2.1.1.63" evidence="8"/>
<dbReference type="GO" id="GO:0006281">
    <property type="term" value="P:DNA repair"/>
    <property type="evidence" value="ECO:0007669"/>
    <property type="project" value="UniProtKB-KW"/>
</dbReference>
<dbReference type="GO" id="GO:0032259">
    <property type="term" value="P:methylation"/>
    <property type="evidence" value="ECO:0007669"/>
    <property type="project" value="UniProtKB-KW"/>
</dbReference>
<dbReference type="Pfam" id="PF01035">
    <property type="entry name" value="DNA_binding_1"/>
    <property type="match status" value="1"/>
</dbReference>
<evidence type="ECO:0000259" key="7">
    <source>
        <dbReference type="Pfam" id="PF01035"/>
    </source>
</evidence>
<gene>
    <name evidence="8" type="ORF">HDA32_004022</name>
</gene>
<dbReference type="EMBL" id="JACCCC010000001">
    <property type="protein sequence ID" value="NYE48902.1"/>
    <property type="molecule type" value="Genomic_DNA"/>
</dbReference>
<reference evidence="8 9" key="1">
    <citation type="submission" date="2020-07" db="EMBL/GenBank/DDBJ databases">
        <title>Sequencing the genomes of 1000 actinobacteria strains.</title>
        <authorList>
            <person name="Klenk H.-P."/>
        </authorList>
    </citation>
    <scope>NUCLEOTIDE SEQUENCE [LARGE SCALE GENOMIC DNA]</scope>
    <source>
        <strain evidence="8 9">CXB654</strain>
    </source>
</reference>
<dbReference type="RefSeq" id="WP_179644650.1">
    <property type="nucleotide sequence ID" value="NZ_BAAAYY010000031.1"/>
</dbReference>
<dbReference type="Gene3D" id="1.10.10.10">
    <property type="entry name" value="Winged helix-like DNA-binding domain superfamily/Winged helix DNA-binding domain"/>
    <property type="match status" value="1"/>
</dbReference>
<name>A0A852U0P0_9ACTN</name>
<dbReference type="InterPro" id="IPR036388">
    <property type="entry name" value="WH-like_DNA-bd_sf"/>
</dbReference>
<evidence type="ECO:0000256" key="6">
    <source>
        <dbReference type="ARBA" id="ARBA00049348"/>
    </source>
</evidence>
<dbReference type="InterPro" id="IPR014048">
    <property type="entry name" value="MethylDNA_cys_MeTrfase_DNA-bd"/>
</dbReference>
<evidence type="ECO:0000313" key="9">
    <source>
        <dbReference type="Proteomes" id="UP000589036"/>
    </source>
</evidence>
<dbReference type="PANTHER" id="PTHR10815">
    <property type="entry name" value="METHYLATED-DNA--PROTEIN-CYSTEINE METHYLTRANSFERASE"/>
    <property type="match status" value="1"/>
</dbReference>
<dbReference type="Proteomes" id="UP000589036">
    <property type="component" value="Unassembled WGS sequence"/>
</dbReference>
<evidence type="ECO:0000256" key="2">
    <source>
        <dbReference type="ARBA" id="ARBA00022603"/>
    </source>
</evidence>
<comment type="catalytic activity">
    <reaction evidence="6">
        <text>a 6-O-methyl-2'-deoxyguanosine in DNA + L-cysteinyl-[protein] = S-methyl-L-cysteinyl-[protein] + a 2'-deoxyguanosine in DNA</text>
        <dbReference type="Rhea" id="RHEA:24000"/>
        <dbReference type="Rhea" id="RHEA-COMP:10131"/>
        <dbReference type="Rhea" id="RHEA-COMP:10132"/>
        <dbReference type="Rhea" id="RHEA-COMP:11367"/>
        <dbReference type="Rhea" id="RHEA-COMP:11368"/>
        <dbReference type="ChEBI" id="CHEBI:29950"/>
        <dbReference type="ChEBI" id="CHEBI:82612"/>
        <dbReference type="ChEBI" id="CHEBI:85445"/>
        <dbReference type="ChEBI" id="CHEBI:85448"/>
        <dbReference type="EC" id="2.1.1.63"/>
    </reaction>
</comment>
<dbReference type="GO" id="GO:0003908">
    <property type="term" value="F:methylated-DNA-[protein]-cysteine S-methyltransferase activity"/>
    <property type="evidence" value="ECO:0007669"/>
    <property type="project" value="UniProtKB-EC"/>
</dbReference>
<dbReference type="InterPro" id="IPR001497">
    <property type="entry name" value="MethylDNA_cys_MeTrfase_AS"/>
</dbReference>